<feature type="region of interest" description="Disordered" evidence="1">
    <location>
        <begin position="619"/>
        <end position="672"/>
    </location>
</feature>
<accession>A0A7S0SK12</accession>
<dbReference type="SUPFAM" id="SSF48371">
    <property type="entry name" value="ARM repeat"/>
    <property type="match status" value="1"/>
</dbReference>
<proteinExistence type="predicted"/>
<dbReference type="InterPro" id="IPR035897">
    <property type="entry name" value="Toll_tir_struct_dom_sf"/>
</dbReference>
<gene>
    <name evidence="2" type="ORF">MANT1106_LOCUS10899</name>
</gene>
<sequence length="672" mass="73506">MDERDEEAMERGLQASKAVVCILSKSYFQRPFCVKELSWACKYDKPVIICVPSELKGFIGEFGGQPPKGAGTAMVVAAPGFLRGLIKIDIMTLDRSDNKYWQVGVDKVRGAARKTIQPILKPGATINSATEEALIALSAHPAAGDDDTDDGLANGQRPDAVYATSARKDLTFATERGFYSRLFKYNMDKVTADRAFEVLVMSSTTLEDKVEALRWLGFQLQTGGVAKGDFDWVCDERGHFFELLNPLMSDGLGVDEASLQRAELAMNLLHNLCVSSSGAATVEQAQKNRQLAADASNPSTLVKIARTAGKNSALQQQSLRALSAIARKSKFISDSLYDTWIFELGEQPIEGCNVPIHTGLLEIFESCVDDCVNGDVEEKLEQRHKDSVRSKVTSILGLLATNNEMCSILISAGAVDMACRLLKACKLETGVVVDETAHLLCGLLDSASIQDKTAAVEKGVCSALVEAIASETLDSSVTPFLLRALVVVLQSVTAAVRIVDGFEHSQNIIKRCIRSGEADICRFTAHLAFTLGSKKAFRSLMYTEDHGLPVVKAMIETMNNPDCHTQAKLFLFRSIVTLAKVNENALVRAMLTDGMLQRLMPSFDEQYKQMLQQNVHEIEGLKKRDKESNDARDTATFATVPAPSPPPPMPTHPPFSPPLQHVISRKHGQPRR</sequence>
<feature type="compositionally biased region" description="Basic and acidic residues" evidence="1">
    <location>
        <begin position="619"/>
        <end position="633"/>
    </location>
</feature>
<feature type="compositionally biased region" description="Basic residues" evidence="1">
    <location>
        <begin position="663"/>
        <end position="672"/>
    </location>
</feature>
<protein>
    <recommendedName>
        <fullName evidence="3">TIR domain-containing protein</fullName>
    </recommendedName>
</protein>
<dbReference type="InterPro" id="IPR016024">
    <property type="entry name" value="ARM-type_fold"/>
</dbReference>
<dbReference type="Gene3D" id="3.40.50.10140">
    <property type="entry name" value="Toll/interleukin-1 receptor homology (TIR) domain"/>
    <property type="match status" value="1"/>
</dbReference>
<dbReference type="SUPFAM" id="SSF52200">
    <property type="entry name" value="Toll/Interleukin receptor TIR domain"/>
    <property type="match status" value="1"/>
</dbReference>
<dbReference type="EMBL" id="HBFC01018278">
    <property type="protein sequence ID" value="CAD8708216.1"/>
    <property type="molecule type" value="Transcribed_RNA"/>
</dbReference>
<evidence type="ECO:0008006" key="3">
    <source>
        <dbReference type="Google" id="ProtNLM"/>
    </source>
</evidence>
<dbReference type="Gene3D" id="1.25.10.10">
    <property type="entry name" value="Leucine-rich Repeat Variant"/>
    <property type="match status" value="1"/>
</dbReference>
<organism evidence="2">
    <name type="scientific">Mantoniella antarctica</name>
    <dbReference type="NCBI Taxonomy" id="81844"/>
    <lineage>
        <taxon>Eukaryota</taxon>
        <taxon>Viridiplantae</taxon>
        <taxon>Chlorophyta</taxon>
        <taxon>Mamiellophyceae</taxon>
        <taxon>Mamiellales</taxon>
        <taxon>Mamiellaceae</taxon>
        <taxon>Mantoniella</taxon>
    </lineage>
</organism>
<name>A0A7S0SK12_9CHLO</name>
<reference evidence="2" key="1">
    <citation type="submission" date="2021-01" db="EMBL/GenBank/DDBJ databases">
        <authorList>
            <person name="Corre E."/>
            <person name="Pelletier E."/>
            <person name="Niang G."/>
            <person name="Scheremetjew M."/>
            <person name="Finn R."/>
            <person name="Kale V."/>
            <person name="Holt S."/>
            <person name="Cochrane G."/>
            <person name="Meng A."/>
            <person name="Brown T."/>
            <person name="Cohen L."/>
        </authorList>
    </citation>
    <scope>NUCLEOTIDE SEQUENCE</scope>
    <source>
        <strain evidence="2">SL-175</strain>
    </source>
</reference>
<evidence type="ECO:0000313" key="2">
    <source>
        <dbReference type="EMBL" id="CAD8708216.1"/>
    </source>
</evidence>
<evidence type="ECO:0000256" key="1">
    <source>
        <dbReference type="SAM" id="MobiDB-lite"/>
    </source>
</evidence>
<dbReference type="InterPro" id="IPR011989">
    <property type="entry name" value="ARM-like"/>
</dbReference>
<dbReference type="AlphaFoldDB" id="A0A7S0SK12"/>
<feature type="compositionally biased region" description="Pro residues" evidence="1">
    <location>
        <begin position="642"/>
        <end position="657"/>
    </location>
</feature>